<feature type="transmembrane region" description="Helical" evidence="7">
    <location>
        <begin position="202"/>
        <end position="225"/>
    </location>
</feature>
<evidence type="ECO:0000256" key="7">
    <source>
        <dbReference type="SAM" id="Phobius"/>
    </source>
</evidence>
<dbReference type="Proteomes" id="UP000214618">
    <property type="component" value="Chromosome"/>
</dbReference>
<feature type="transmembrane region" description="Helical" evidence="7">
    <location>
        <begin position="356"/>
        <end position="375"/>
    </location>
</feature>
<feature type="transmembrane region" description="Helical" evidence="7">
    <location>
        <begin position="41"/>
        <end position="65"/>
    </location>
</feature>
<reference evidence="9 10" key="1">
    <citation type="submission" date="2016-10" db="EMBL/GenBank/DDBJ databases">
        <title>The whole genome sequencing and assembly of Bacillus simplex DSM 1321 strain.</title>
        <authorList>
            <person name="Park M.-K."/>
            <person name="Lee Y.-J."/>
            <person name="Yi H."/>
            <person name="Bahn Y.-S."/>
            <person name="Kim J.F."/>
            <person name="Lee D.-W."/>
        </authorList>
    </citation>
    <scope>NUCLEOTIDE SEQUENCE [LARGE SCALE GENOMIC DNA]</scope>
    <source>
        <strain evidence="9 10">DSM 1321</strain>
    </source>
</reference>
<evidence type="ECO:0000256" key="1">
    <source>
        <dbReference type="ARBA" id="ARBA00004651"/>
    </source>
</evidence>
<dbReference type="PANTHER" id="PTHR43124:SF3">
    <property type="entry name" value="CHLORAMPHENICOL EFFLUX PUMP RV0191"/>
    <property type="match status" value="1"/>
</dbReference>
<keyword evidence="4 7" id="KW-0812">Transmembrane</keyword>
<feature type="transmembrane region" description="Helical" evidence="7">
    <location>
        <begin position="160"/>
        <end position="181"/>
    </location>
</feature>
<evidence type="ECO:0000256" key="4">
    <source>
        <dbReference type="ARBA" id="ARBA00022692"/>
    </source>
</evidence>
<keyword evidence="6 7" id="KW-0472">Membrane</keyword>
<dbReference type="EMBL" id="CP017704">
    <property type="protein sequence ID" value="ASS92541.1"/>
    <property type="molecule type" value="Genomic_DNA"/>
</dbReference>
<feature type="transmembrane region" description="Helical" evidence="7">
    <location>
        <begin position="72"/>
        <end position="90"/>
    </location>
</feature>
<dbReference type="InterPro" id="IPR050189">
    <property type="entry name" value="MFS_Efflux_Transporters"/>
</dbReference>
<gene>
    <name evidence="9" type="ORF">BS1321_00245</name>
</gene>
<evidence type="ECO:0000256" key="6">
    <source>
        <dbReference type="ARBA" id="ARBA00023136"/>
    </source>
</evidence>
<evidence type="ECO:0000313" key="9">
    <source>
        <dbReference type="EMBL" id="ASS92541.1"/>
    </source>
</evidence>
<keyword evidence="3" id="KW-1003">Cell membrane</keyword>
<feature type="transmembrane region" description="Helical" evidence="7">
    <location>
        <begin position="102"/>
        <end position="123"/>
    </location>
</feature>
<name>A0A223EBG2_9BACI</name>
<feature type="transmembrane region" description="Helical" evidence="7">
    <location>
        <begin position="328"/>
        <end position="350"/>
    </location>
</feature>
<dbReference type="Gene3D" id="1.20.1250.20">
    <property type="entry name" value="MFS general substrate transporter like domains"/>
    <property type="match status" value="2"/>
</dbReference>
<evidence type="ECO:0000256" key="5">
    <source>
        <dbReference type="ARBA" id="ARBA00022989"/>
    </source>
</evidence>
<feature type="domain" description="Major facilitator superfamily (MFS) profile" evidence="8">
    <location>
        <begin position="7"/>
        <end position="384"/>
    </location>
</feature>
<dbReference type="AlphaFoldDB" id="A0A223EBG2"/>
<dbReference type="InterPro" id="IPR011701">
    <property type="entry name" value="MFS"/>
</dbReference>
<dbReference type="GeneID" id="56471155"/>
<dbReference type="GO" id="GO:0022857">
    <property type="term" value="F:transmembrane transporter activity"/>
    <property type="evidence" value="ECO:0007669"/>
    <property type="project" value="InterPro"/>
</dbReference>
<evidence type="ECO:0000259" key="8">
    <source>
        <dbReference type="PROSITE" id="PS50850"/>
    </source>
</evidence>
<dbReference type="RefSeq" id="WP_063236487.1">
    <property type="nucleotide sequence ID" value="NZ_BCVO01000057.1"/>
</dbReference>
<dbReference type="PANTHER" id="PTHR43124">
    <property type="entry name" value="PURINE EFFLUX PUMP PBUE"/>
    <property type="match status" value="1"/>
</dbReference>
<dbReference type="Pfam" id="PF07690">
    <property type="entry name" value="MFS_1"/>
    <property type="match status" value="1"/>
</dbReference>
<feature type="transmembrane region" description="Helical" evidence="7">
    <location>
        <begin position="237"/>
        <end position="258"/>
    </location>
</feature>
<dbReference type="InterPro" id="IPR020846">
    <property type="entry name" value="MFS_dom"/>
</dbReference>
<dbReference type="InterPro" id="IPR036259">
    <property type="entry name" value="MFS_trans_sf"/>
</dbReference>
<evidence type="ECO:0000256" key="3">
    <source>
        <dbReference type="ARBA" id="ARBA00022475"/>
    </source>
</evidence>
<protein>
    <submittedName>
        <fullName evidence="9">Arabinose ABC transporter permease</fullName>
    </submittedName>
</protein>
<dbReference type="GO" id="GO:0005886">
    <property type="term" value="C:plasma membrane"/>
    <property type="evidence" value="ECO:0007669"/>
    <property type="project" value="UniProtKB-SubCell"/>
</dbReference>
<keyword evidence="5 7" id="KW-1133">Transmembrane helix</keyword>
<evidence type="ECO:0000256" key="2">
    <source>
        <dbReference type="ARBA" id="ARBA00022448"/>
    </source>
</evidence>
<comment type="subcellular location">
    <subcellularLocation>
        <location evidence="1">Cell membrane</location>
        <topology evidence="1">Multi-pass membrane protein</topology>
    </subcellularLocation>
</comment>
<evidence type="ECO:0000313" key="10">
    <source>
        <dbReference type="Proteomes" id="UP000214618"/>
    </source>
</evidence>
<keyword evidence="2" id="KW-0813">Transport</keyword>
<dbReference type="OrthoDB" id="199773at2"/>
<dbReference type="CDD" id="cd17324">
    <property type="entry name" value="MFS_NepI_like"/>
    <property type="match status" value="1"/>
</dbReference>
<organism evidence="9 10">
    <name type="scientific">Peribacillus simplex NBRC 15720 = DSM 1321</name>
    <dbReference type="NCBI Taxonomy" id="1349754"/>
    <lineage>
        <taxon>Bacteria</taxon>
        <taxon>Bacillati</taxon>
        <taxon>Bacillota</taxon>
        <taxon>Bacilli</taxon>
        <taxon>Bacillales</taxon>
        <taxon>Bacillaceae</taxon>
        <taxon>Peribacillus</taxon>
    </lineage>
</organism>
<accession>A0A223EBG2</accession>
<dbReference type="SUPFAM" id="SSF103473">
    <property type="entry name" value="MFS general substrate transporter"/>
    <property type="match status" value="1"/>
</dbReference>
<feature type="transmembrane region" description="Helical" evidence="7">
    <location>
        <begin position="135"/>
        <end position="154"/>
    </location>
</feature>
<sequence length="390" mass="42431">MKKNGVVIFILVLSVFAAITNEMGIVGVLPQITEKFQITTSQAGILVSIFALVVALFGPFVTLIVSGFNRKGSLLFIMFILTIANTVNAYSSSFGLTLLFRIIPALFLALLISLAISVAVKLAPSEQKGKASAKVFAGVTLGLVLGVPVTSLLADQFSLQTAFLFCASVSAVSFLGIAFFMPTMPVEEKLSYGKQFSILGKLPVWLNLLTVMFVFATMFSVYSYFAEYVTQISHVQGAWISILLMLFGLFGLVGNFLFSNLLQKNLVRTVMLYPFIYLIVYGFINFAGTYTIPMIVLIFVWGTVHSGGLIISQTWLSTETVDAPEFGNSLYMSFSNFGITIGSSLAGWFISQFGTGSLLLSGMLFAILAALTIVLKLSLFRNISLENHSY</sequence>
<proteinExistence type="predicted"/>
<dbReference type="PROSITE" id="PS50850">
    <property type="entry name" value="MFS"/>
    <property type="match status" value="1"/>
</dbReference>